<gene>
    <name evidence="6" type="primary">crtF</name>
    <name evidence="6" type="ORF">So717_12120</name>
</gene>
<dbReference type="Proteomes" id="UP000436522">
    <property type="component" value="Unassembled WGS sequence"/>
</dbReference>
<accession>A0A640VN39</accession>
<dbReference type="EMBL" id="BLIV01000002">
    <property type="protein sequence ID" value="GFE49459.1"/>
    <property type="molecule type" value="Genomic_DNA"/>
</dbReference>
<keyword evidence="1 6" id="KW-0489">Methyltransferase</keyword>
<dbReference type="AlphaFoldDB" id="A0A640VN39"/>
<evidence type="ECO:0000313" key="6">
    <source>
        <dbReference type="EMBL" id="GFE49459.1"/>
    </source>
</evidence>
<dbReference type="Gene3D" id="1.10.10.10">
    <property type="entry name" value="Winged helix-like DNA-binding domain superfamily/Winged helix DNA-binding domain"/>
    <property type="match status" value="1"/>
</dbReference>
<evidence type="ECO:0000313" key="7">
    <source>
        <dbReference type="Proteomes" id="UP000436522"/>
    </source>
</evidence>
<keyword evidence="7" id="KW-1185">Reference proteome</keyword>
<evidence type="ECO:0000259" key="4">
    <source>
        <dbReference type="Pfam" id="PF00891"/>
    </source>
</evidence>
<evidence type="ECO:0000256" key="2">
    <source>
        <dbReference type="ARBA" id="ARBA00022679"/>
    </source>
</evidence>
<evidence type="ECO:0000256" key="1">
    <source>
        <dbReference type="ARBA" id="ARBA00022603"/>
    </source>
</evidence>
<dbReference type="InterPro" id="IPR012967">
    <property type="entry name" value="COMT_dimerisation"/>
</dbReference>
<dbReference type="PANTHER" id="PTHR43712">
    <property type="entry name" value="PUTATIVE (AFU_ORTHOLOGUE AFUA_4G14580)-RELATED"/>
    <property type="match status" value="1"/>
</dbReference>
<dbReference type="SUPFAM" id="SSF46785">
    <property type="entry name" value="Winged helix' DNA-binding domain"/>
    <property type="match status" value="1"/>
</dbReference>
<dbReference type="InterPro" id="IPR036390">
    <property type="entry name" value="WH_DNA-bd_sf"/>
</dbReference>
<name>A0A640VN39_9RHOB</name>
<feature type="domain" description="O-methyltransferase C-terminal" evidence="4">
    <location>
        <begin position="139"/>
        <end position="352"/>
    </location>
</feature>
<keyword evidence="3" id="KW-0949">S-adenosyl-L-methionine</keyword>
<protein>
    <submittedName>
        <fullName evidence="6">Demethylspheroidene O-methyltransferase</fullName>
    </submittedName>
</protein>
<dbReference type="SUPFAM" id="SSF53335">
    <property type="entry name" value="S-adenosyl-L-methionine-dependent methyltransferases"/>
    <property type="match status" value="1"/>
</dbReference>
<dbReference type="Gene3D" id="3.40.50.150">
    <property type="entry name" value="Vaccinia Virus protein VP39"/>
    <property type="match status" value="1"/>
</dbReference>
<dbReference type="Pfam" id="PF00891">
    <property type="entry name" value="Methyltransf_2"/>
    <property type="match status" value="1"/>
</dbReference>
<feature type="domain" description="O-methyltransferase dimerisation" evidence="5">
    <location>
        <begin position="48"/>
        <end position="122"/>
    </location>
</feature>
<dbReference type="CDD" id="cd02440">
    <property type="entry name" value="AdoMet_MTases"/>
    <property type="match status" value="1"/>
</dbReference>
<dbReference type="Pfam" id="PF08100">
    <property type="entry name" value="Dimerisation"/>
    <property type="match status" value="1"/>
</dbReference>
<proteinExistence type="predicted"/>
<dbReference type="PROSITE" id="PS51683">
    <property type="entry name" value="SAM_OMT_II"/>
    <property type="match status" value="1"/>
</dbReference>
<comment type="caution">
    <text evidence="6">The sequence shown here is derived from an EMBL/GenBank/DDBJ whole genome shotgun (WGS) entry which is preliminary data.</text>
</comment>
<dbReference type="InterPro" id="IPR001077">
    <property type="entry name" value="COMT_C"/>
</dbReference>
<dbReference type="GO" id="GO:0032259">
    <property type="term" value="P:methylation"/>
    <property type="evidence" value="ECO:0007669"/>
    <property type="project" value="UniProtKB-KW"/>
</dbReference>
<dbReference type="InterPro" id="IPR029063">
    <property type="entry name" value="SAM-dependent_MTases_sf"/>
</dbReference>
<dbReference type="InterPro" id="IPR036388">
    <property type="entry name" value="WH-like_DNA-bd_sf"/>
</dbReference>
<organism evidence="6 7">
    <name type="scientific">Roseobacter cerasinus</name>
    <dbReference type="NCBI Taxonomy" id="2602289"/>
    <lineage>
        <taxon>Bacteria</taxon>
        <taxon>Pseudomonadati</taxon>
        <taxon>Pseudomonadota</taxon>
        <taxon>Alphaproteobacteria</taxon>
        <taxon>Rhodobacterales</taxon>
        <taxon>Roseobacteraceae</taxon>
        <taxon>Roseobacter</taxon>
    </lineage>
</organism>
<dbReference type="GO" id="GO:0008171">
    <property type="term" value="F:O-methyltransferase activity"/>
    <property type="evidence" value="ECO:0007669"/>
    <property type="project" value="InterPro"/>
</dbReference>
<dbReference type="GO" id="GO:0046983">
    <property type="term" value="F:protein dimerization activity"/>
    <property type="evidence" value="ECO:0007669"/>
    <property type="project" value="InterPro"/>
</dbReference>
<evidence type="ECO:0000259" key="5">
    <source>
        <dbReference type="Pfam" id="PF08100"/>
    </source>
</evidence>
<dbReference type="PIRSF" id="PIRSF005739">
    <property type="entry name" value="O-mtase"/>
    <property type="match status" value="1"/>
</dbReference>
<sequence length="374" mass="40126">MSDTVGDLPGWRGGWLNRLVARPGFQSWASGFPLTRAQARRDGAEIFDLVQGFVQSQVLMALVELDIFRRLRAGPMTAEALGAATAIPAVRMQVLLQAGAALRLLKRGRGGRYRLARKGAALMGVPGLEAMIRHHKAFYADLADPVALLRDPQDTALAGFWPYVYGAAGAVDPTTAETYSDLMAQSQRLVSEDTLRMVSLKGVTRLLDVGGGTGAFLEAAGAATPGLELMLFDLPQVAPQALDRFARAGLTARATIHPGSFRDQPLPMGADAISLIRVLYDHSDDIVRDLLAQAYATLPPGGHLIISEPMSGGAVPDRAGDVYFAFYTLAMQTGKARSAAEISELCQDAGFADLRCPRPRRPYVTQVVTARKPV</sequence>
<keyword evidence="2 6" id="KW-0808">Transferase</keyword>
<dbReference type="RefSeq" id="WP_174238998.1">
    <property type="nucleotide sequence ID" value="NZ_BLIV01000002.1"/>
</dbReference>
<dbReference type="PANTHER" id="PTHR43712:SF2">
    <property type="entry name" value="O-METHYLTRANSFERASE CICE"/>
    <property type="match status" value="1"/>
</dbReference>
<dbReference type="InterPro" id="IPR016461">
    <property type="entry name" value="COMT-like"/>
</dbReference>
<evidence type="ECO:0000256" key="3">
    <source>
        <dbReference type="ARBA" id="ARBA00022691"/>
    </source>
</evidence>
<reference evidence="6 7" key="1">
    <citation type="submission" date="2019-12" db="EMBL/GenBank/DDBJ databases">
        <title>Roseobacter cerasinus sp. nov., isolated from seawater around aquaculture.</title>
        <authorList>
            <person name="Muramatsu S."/>
            <person name="Takabe Y."/>
            <person name="Mori K."/>
            <person name="Takaichi S."/>
            <person name="Hanada S."/>
        </authorList>
    </citation>
    <scope>NUCLEOTIDE SEQUENCE [LARGE SCALE GENOMIC DNA]</scope>
    <source>
        <strain evidence="6 7">AI77</strain>
    </source>
</reference>